<comment type="caution">
    <text evidence="2">The sequence shown here is derived from an EMBL/GenBank/DDBJ whole genome shotgun (WGS) entry which is preliminary data.</text>
</comment>
<proteinExistence type="predicted"/>
<name>A0AAV0G0P0_9ASTE</name>
<feature type="transmembrane region" description="Helical" evidence="1">
    <location>
        <begin position="66"/>
        <end position="82"/>
    </location>
</feature>
<gene>
    <name evidence="2" type="ORF">CEPIT_LOCUS39153</name>
</gene>
<dbReference type="Proteomes" id="UP001152523">
    <property type="component" value="Unassembled WGS sequence"/>
</dbReference>
<dbReference type="EMBL" id="CAMAPF010001031">
    <property type="protein sequence ID" value="CAH9141476.1"/>
    <property type="molecule type" value="Genomic_DNA"/>
</dbReference>
<evidence type="ECO:0000313" key="3">
    <source>
        <dbReference type="Proteomes" id="UP001152523"/>
    </source>
</evidence>
<organism evidence="2 3">
    <name type="scientific">Cuscuta epithymum</name>
    <dbReference type="NCBI Taxonomy" id="186058"/>
    <lineage>
        <taxon>Eukaryota</taxon>
        <taxon>Viridiplantae</taxon>
        <taxon>Streptophyta</taxon>
        <taxon>Embryophyta</taxon>
        <taxon>Tracheophyta</taxon>
        <taxon>Spermatophyta</taxon>
        <taxon>Magnoliopsida</taxon>
        <taxon>eudicotyledons</taxon>
        <taxon>Gunneridae</taxon>
        <taxon>Pentapetalae</taxon>
        <taxon>asterids</taxon>
        <taxon>lamiids</taxon>
        <taxon>Solanales</taxon>
        <taxon>Convolvulaceae</taxon>
        <taxon>Cuscuteae</taxon>
        <taxon>Cuscuta</taxon>
        <taxon>Cuscuta subgen. Cuscuta</taxon>
    </lineage>
</organism>
<feature type="transmembrane region" description="Helical" evidence="1">
    <location>
        <begin position="217"/>
        <end position="244"/>
    </location>
</feature>
<keyword evidence="1" id="KW-1133">Transmembrane helix</keyword>
<feature type="transmembrane region" description="Helical" evidence="1">
    <location>
        <begin position="6"/>
        <end position="28"/>
    </location>
</feature>
<dbReference type="AlphaFoldDB" id="A0AAV0G0P0"/>
<keyword evidence="3" id="KW-1185">Reference proteome</keyword>
<keyword evidence="1" id="KW-0472">Membrane</keyword>
<evidence type="ECO:0000256" key="1">
    <source>
        <dbReference type="SAM" id="Phobius"/>
    </source>
</evidence>
<keyword evidence="1" id="KW-0812">Transmembrane</keyword>
<evidence type="ECO:0000313" key="2">
    <source>
        <dbReference type="EMBL" id="CAH9141476.1"/>
    </source>
</evidence>
<reference evidence="2" key="1">
    <citation type="submission" date="2022-07" db="EMBL/GenBank/DDBJ databases">
        <authorList>
            <person name="Macas J."/>
            <person name="Novak P."/>
            <person name="Neumann P."/>
        </authorList>
    </citation>
    <scope>NUCLEOTIDE SEQUENCE</scope>
</reference>
<accession>A0AAV0G0P0</accession>
<sequence length="246" mass="28873">MYAFEVFLYSTKSLIPVIFIFSSTFMLQKRFYFIHSILKLVLFYYVLTFFCNISCLMNFWPHLIENVGSAPVCCLWIFFFVCDRQNMPVHRQKKWPATYKCIRTCTNRISQLLILRSFMRRASSSFEDTPSTPLRLSHFIISVRPTKIVSHQICGTEAVIRSTKYYFLSQVGNMEDGRMRLMASDRFVLGKEFNSDMSCEKGTGLRIYLQAFLQPNLLYGLICISCPIRLRLLLILIYLIFLLLEV</sequence>
<feature type="transmembrane region" description="Helical" evidence="1">
    <location>
        <begin position="40"/>
        <end position="60"/>
    </location>
</feature>
<protein>
    <submittedName>
        <fullName evidence="2">Uncharacterized protein</fullName>
    </submittedName>
</protein>